<dbReference type="GO" id="GO:0004305">
    <property type="term" value="F:ethanolamine kinase activity"/>
    <property type="evidence" value="ECO:0007669"/>
    <property type="project" value="UniProtKB-EC"/>
</dbReference>
<evidence type="ECO:0000313" key="7">
    <source>
        <dbReference type="Proteomes" id="UP000584880"/>
    </source>
</evidence>
<reference evidence="6 7" key="1">
    <citation type="submission" date="2019-09" db="EMBL/GenBank/DDBJ databases">
        <title>Bird 10,000 Genomes (B10K) Project - Family phase.</title>
        <authorList>
            <person name="Zhang G."/>
        </authorList>
    </citation>
    <scope>NUCLEOTIDE SEQUENCE [LARGE SCALE GENOMIC DNA]</scope>
    <source>
        <strain evidence="6">B10K-DU-012-10</strain>
        <tissue evidence="6">Blood</tissue>
    </source>
</reference>
<comment type="pathway">
    <text evidence="3">Phospholipid metabolism; phosphatidylethanolamine biosynthesis; phosphatidylethanolamine from ethanolamine: step 1/3.</text>
</comment>
<dbReference type="Proteomes" id="UP000584880">
    <property type="component" value="Unassembled WGS sequence"/>
</dbReference>
<proteinExistence type="inferred from homology"/>
<dbReference type="GO" id="GO:0005737">
    <property type="term" value="C:cytoplasm"/>
    <property type="evidence" value="ECO:0007669"/>
    <property type="project" value="TreeGrafter"/>
</dbReference>
<dbReference type="PANTHER" id="PTHR22603:SF94">
    <property type="entry name" value="ETHANOLAMINE KINASE 2"/>
    <property type="match status" value="1"/>
</dbReference>
<dbReference type="SUPFAM" id="SSF56112">
    <property type="entry name" value="Protein kinase-like (PK-like)"/>
    <property type="match status" value="2"/>
</dbReference>
<dbReference type="Gene3D" id="3.90.1200.10">
    <property type="match status" value="2"/>
</dbReference>
<keyword evidence="2" id="KW-1208">Phospholipid metabolism</keyword>
<protein>
    <recommendedName>
        <fullName evidence="5">ethanolamine kinase</fullName>
        <ecNumber evidence="5">2.7.1.82</ecNumber>
    </recommendedName>
</protein>
<evidence type="ECO:0000256" key="1">
    <source>
        <dbReference type="ARBA" id="ARBA00023209"/>
    </source>
</evidence>
<feature type="non-terminal residue" evidence="6">
    <location>
        <position position="334"/>
    </location>
</feature>
<organism evidence="6 7">
    <name type="scientific">Ptilonorhynchus violaceus</name>
    <name type="common">Satin bowerbird</name>
    <name type="synonym">Pyrrhocorax violaceus</name>
    <dbReference type="NCBI Taxonomy" id="28724"/>
    <lineage>
        <taxon>Eukaryota</taxon>
        <taxon>Metazoa</taxon>
        <taxon>Chordata</taxon>
        <taxon>Craniata</taxon>
        <taxon>Vertebrata</taxon>
        <taxon>Euteleostomi</taxon>
        <taxon>Archelosauria</taxon>
        <taxon>Archosauria</taxon>
        <taxon>Dinosauria</taxon>
        <taxon>Saurischia</taxon>
        <taxon>Theropoda</taxon>
        <taxon>Coelurosauria</taxon>
        <taxon>Aves</taxon>
        <taxon>Neognathae</taxon>
        <taxon>Neoaves</taxon>
        <taxon>Telluraves</taxon>
        <taxon>Australaves</taxon>
        <taxon>Passeriformes</taxon>
        <taxon>Ptilonorhynchidae</taxon>
        <taxon>Ptilonorhynchus</taxon>
    </lineage>
</organism>
<keyword evidence="6" id="KW-0808">Transferase</keyword>
<evidence type="ECO:0000256" key="5">
    <source>
        <dbReference type="ARBA" id="ARBA00038874"/>
    </source>
</evidence>
<keyword evidence="7" id="KW-1185">Reference proteome</keyword>
<comment type="caution">
    <text evidence="6">The sequence shown here is derived from an EMBL/GenBank/DDBJ whole genome shotgun (WGS) entry which is preliminary data.</text>
</comment>
<dbReference type="InterPro" id="IPR011009">
    <property type="entry name" value="Kinase-like_dom_sf"/>
</dbReference>
<accession>A0A7K6BUW7</accession>
<dbReference type="Gene3D" id="3.30.200.20">
    <property type="entry name" value="Phosphorylase Kinase, domain 1"/>
    <property type="match status" value="1"/>
</dbReference>
<evidence type="ECO:0000256" key="2">
    <source>
        <dbReference type="ARBA" id="ARBA00023264"/>
    </source>
</evidence>
<dbReference type="EC" id="2.7.1.82" evidence="5"/>
<dbReference type="AlphaFoldDB" id="A0A7K6BUW7"/>
<dbReference type="EMBL" id="VZRJ01004334">
    <property type="protein sequence ID" value="NWV06163.1"/>
    <property type="molecule type" value="Genomic_DNA"/>
</dbReference>
<evidence type="ECO:0000313" key="6">
    <source>
        <dbReference type="EMBL" id="NWV06163.1"/>
    </source>
</evidence>
<feature type="non-terminal residue" evidence="6">
    <location>
        <position position="1"/>
    </location>
</feature>
<keyword evidence="6" id="KW-0418">Kinase</keyword>
<keyword evidence="1" id="KW-0443">Lipid metabolism</keyword>
<comment type="similarity">
    <text evidence="4">Belongs to the choline/ethanolamine kinase family.</text>
</comment>
<dbReference type="Pfam" id="PF01633">
    <property type="entry name" value="Choline_kinase"/>
    <property type="match status" value="2"/>
</dbReference>
<keyword evidence="1" id="KW-0444">Lipid biosynthesis</keyword>
<dbReference type="GO" id="GO:0006646">
    <property type="term" value="P:phosphatidylethanolamine biosynthetic process"/>
    <property type="evidence" value="ECO:0007669"/>
    <property type="project" value="TreeGrafter"/>
</dbReference>
<dbReference type="PANTHER" id="PTHR22603">
    <property type="entry name" value="CHOLINE/ETHANOALAMINE KINASE"/>
    <property type="match status" value="1"/>
</dbReference>
<sequence length="334" mass="37163">VPRLGIAVDEGDVLPGALRIVRELRPAWEPARVKTKVFADGITNKLVACYTDEGMADAVLVRVYGRKTELLVDRETELRNFQVLRAHGCAPDLYCAFQNGLCYQFLPGIALGPDHVRDPRVFRLVAREMARVHAIHANGSLPRPILWQKLHKYLTLVKTELSPKVSNASVGEDLCWPRAPGCPRDAIPGSSPRAQLGTSGCSSVCARGGVALPSLFHGESNPSLFPPYPADPAGVKEVDYGLYPSKETQLQWLHSYLQAYKELTQGHPGGPSVSEEELEALYVQVNKFSLASHFLWACWGLIQNKYSTIDFNFLRYAKLRFKQYFKMKPVVTAL</sequence>
<keyword evidence="1" id="KW-0594">Phospholipid biosynthesis</keyword>
<name>A0A7K6BUW7_PTIVI</name>
<gene>
    <name evidence="6" type="primary">Etnk2</name>
    <name evidence="6" type="ORF">PTIVIO_R11661</name>
</gene>
<evidence type="ECO:0000256" key="4">
    <source>
        <dbReference type="ARBA" id="ARBA00038211"/>
    </source>
</evidence>
<evidence type="ECO:0000256" key="3">
    <source>
        <dbReference type="ARBA" id="ARBA00037883"/>
    </source>
</evidence>